<proteinExistence type="predicted"/>
<dbReference type="SUPFAM" id="SSF51338">
    <property type="entry name" value="Composite domain of metallo-dependent hydrolases"/>
    <property type="match status" value="1"/>
</dbReference>
<evidence type="ECO:0000313" key="2">
    <source>
        <dbReference type="EMBL" id="MDQ0163247.1"/>
    </source>
</evidence>
<keyword evidence="3" id="KW-1185">Reference proteome</keyword>
<feature type="domain" description="Amidohydrolase-related" evidence="1">
    <location>
        <begin position="54"/>
        <end position="379"/>
    </location>
</feature>
<gene>
    <name evidence="2" type="ORF">J2S06_002326</name>
</gene>
<dbReference type="Pfam" id="PF01979">
    <property type="entry name" value="Amidohydro_1"/>
    <property type="match status" value="1"/>
</dbReference>
<dbReference type="PANTHER" id="PTHR43135">
    <property type="entry name" value="ALPHA-D-RIBOSE 1-METHYLPHOSPHONATE 5-TRIPHOSPHATE DIPHOSPHATASE"/>
    <property type="match status" value="1"/>
</dbReference>
<dbReference type="CDD" id="cd01309">
    <property type="entry name" value="Met_dep_hydrolase_C"/>
    <property type="match status" value="1"/>
</dbReference>
<dbReference type="InterPro" id="IPR032466">
    <property type="entry name" value="Metal_Hydrolase"/>
</dbReference>
<protein>
    <submittedName>
        <fullName evidence="2">Imidazolonepropionase-like amidohydrolase</fullName>
    </submittedName>
</protein>
<dbReference type="InterPro" id="IPR011059">
    <property type="entry name" value="Metal-dep_hydrolase_composite"/>
</dbReference>
<dbReference type="Proteomes" id="UP001225646">
    <property type="component" value="Unassembled WGS sequence"/>
</dbReference>
<name>A0ABT9VQV6_9BACI</name>
<sequence>MMIAIINGKVLTVEGNFLKNGTILIDQGKIIAVGLAGEISVPDHVKRIDAQGGWITPGLIDVHTHIGIDEEGIGWEGDDYNESSEPVTPHLRAIDGINPFDQGFIDAAKAGVTTVQVLPGSANVIGGLMCCLKVKPGKIVEEMVIRNPSGLKIAFGENPKKFHGKQARAPQTRMGIVALLREHFVEAQNYMKNIENNNIDRNLRLEALVLALKKEIPVRAHVHRADDIMTAIRIAKEFDIELTIEHATEGHKVAEHIAQSQLRAAIGPTLSSRSKVELRNIDWKTYSVFAEYDIPFSIITDHPVLPIQHLITSAALAVQAGLAEDKAWKALTMNAAQHIGLSHRIGSIETGKDADIVIWSNHPLKSFANVNMTMVDGHIIYQSS</sequence>
<organism evidence="2 3">
    <name type="scientific">Aeribacillus alveayuensis</name>
    <dbReference type="NCBI Taxonomy" id="279215"/>
    <lineage>
        <taxon>Bacteria</taxon>
        <taxon>Bacillati</taxon>
        <taxon>Bacillota</taxon>
        <taxon>Bacilli</taxon>
        <taxon>Bacillales</taxon>
        <taxon>Bacillaceae</taxon>
        <taxon>Aeribacillus</taxon>
    </lineage>
</organism>
<dbReference type="EMBL" id="JAUSTR010000012">
    <property type="protein sequence ID" value="MDQ0163247.1"/>
    <property type="molecule type" value="Genomic_DNA"/>
</dbReference>
<evidence type="ECO:0000313" key="3">
    <source>
        <dbReference type="Proteomes" id="UP001225646"/>
    </source>
</evidence>
<dbReference type="SUPFAM" id="SSF51556">
    <property type="entry name" value="Metallo-dependent hydrolases"/>
    <property type="match status" value="1"/>
</dbReference>
<accession>A0ABT9VQV6</accession>
<comment type="caution">
    <text evidence="2">The sequence shown here is derived from an EMBL/GenBank/DDBJ whole genome shotgun (WGS) entry which is preliminary data.</text>
</comment>
<dbReference type="InterPro" id="IPR051781">
    <property type="entry name" value="Metallo-dep_Hydrolase"/>
</dbReference>
<dbReference type="Gene3D" id="3.20.20.140">
    <property type="entry name" value="Metal-dependent hydrolases"/>
    <property type="match status" value="1"/>
</dbReference>
<evidence type="ECO:0000259" key="1">
    <source>
        <dbReference type="Pfam" id="PF01979"/>
    </source>
</evidence>
<dbReference type="InterPro" id="IPR006680">
    <property type="entry name" value="Amidohydro-rel"/>
</dbReference>
<dbReference type="PANTHER" id="PTHR43135:SF3">
    <property type="entry name" value="ALPHA-D-RIBOSE 1-METHYLPHOSPHONATE 5-TRIPHOSPHATE DIPHOSPHATASE"/>
    <property type="match status" value="1"/>
</dbReference>
<reference evidence="2 3" key="1">
    <citation type="submission" date="2023-07" db="EMBL/GenBank/DDBJ databases">
        <title>Genomic Encyclopedia of Type Strains, Phase IV (KMG-IV): sequencing the most valuable type-strain genomes for metagenomic binning, comparative biology and taxonomic classification.</title>
        <authorList>
            <person name="Goeker M."/>
        </authorList>
    </citation>
    <scope>NUCLEOTIDE SEQUENCE [LARGE SCALE GENOMIC DNA]</scope>
    <source>
        <strain evidence="2 3">DSM 19092</strain>
    </source>
</reference>